<evidence type="ECO:0000259" key="4">
    <source>
        <dbReference type="PROSITE" id="PS50932"/>
    </source>
</evidence>
<protein>
    <submittedName>
        <fullName evidence="5">LacI family transcriptional regulator</fullName>
    </submittedName>
</protein>
<evidence type="ECO:0000256" key="2">
    <source>
        <dbReference type="ARBA" id="ARBA00023125"/>
    </source>
</evidence>
<dbReference type="EMBL" id="CP031194">
    <property type="protein sequence ID" value="AXG76407.1"/>
    <property type="molecule type" value="Genomic_DNA"/>
</dbReference>
<dbReference type="PANTHER" id="PTHR30146">
    <property type="entry name" value="LACI-RELATED TRANSCRIPTIONAL REPRESSOR"/>
    <property type="match status" value="1"/>
</dbReference>
<dbReference type="GO" id="GO:0000976">
    <property type="term" value="F:transcription cis-regulatory region binding"/>
    <property type="evidence" value="ECO:0007669"/>
    <property type="project" value="TreeGrafter"/>
</dbReference>
<dbReference type="InterPro" id="IPR046335">
    <property type="entry name" value="LacI/GalR-like_sensor"/>
</dbReference>
<feature type="domain" description="HTH lacI-type" evidence="4">
    <location>
        <begin position="24"/>
        <end position="80"/>
    </location>
</feature>
<gene>
    <name evidence="5" type="ORF">DVK44_00485</name>
</gene>
<dbReference type="Pfam" id="PF00356">
    <property type="entry name" value="LacI"/>
    <property type="match status" value="1"/>
</dbReference>
<dbReference type="AlphaFoldDB" id="A0A345HI83"/>
<keyword evidence="6" id="KW-1185">Reference proteome</keyword>
<evidence type="ECO:0000256" key="3">
    <source>
        <dbReference type="ARBA" id="ARBA00023163"/>
    </source>
</evidence>
<dbReference type="Gene3D" id="3.40.50.2300">
    <property type="match status" value="1"/>
</dbReference>
<dbReference type="Pfam" id="PF13377">
    <property type="entry name" value="Peripla_BP_3"/>
    <property type="match status" value="1"/>
</dbReference>
<sequence length="341" mass="35180">MGPTVRKPGVPCCERAMDRPAKRATSADVARVAGVSRTTVSFVLNDKPGQTIPAETRRRVLEAARSLAYQPHSSARALAAGRSDIVLLSLPAMPIGAGISRFIEELATALAEHGLTLVTHLSGAQVRPLPAVCASVNASAVIGFEPFDADTARALHGAGAVFVFPFRTADADPMRSVGRLQAAYLIGRGHRRIGYAMPLSRGLRAMAEDRLDGAAEACAEAGIDAPVVASTDLEAATAARAVSEWTARSVTGVCAFNDETAIAVLAGMRTHGLAAPADLAVVGMDDIPTARLTVPPLTTFAFALADLSRRQAKAIVAGLAGGVPSAPLAAIAPRLVERASA</sequence>
<dbReference type="InterPro" id="IPR000843">
    <property type="entry name" value="HTH_LacI"/>
</dbReference>
<dbReference type="SUPFAM" id="SSF47413">
    <property type="entry name" value="lambda repressor-like DNA-binding domains"/>
    <property type="match status" value="1"/>
</dbReference>
<dbReference type="SUPFAM" id="SSF53822">
    <property type="entry name" value="Periplasmic binding protein-like I"/>
    <property type="match status" value="1"/>
</dbReference>
<dbReference type="Proteomes" id="UP000253868">
    <property type="component" value="Chromosome"/>
</dbReference>
<dbReference type="GO" id="GO:0003700">
    <property type="term" value="F:DNA-binding transcription factor activity"/>
    <property type="evidence" value="ECO:0007669"/>
    <property type="project" value="TreeGrafter"/>
</dbReference>
<keyword evidence="3" id="KW-0804">Transcription</keyword>
<proteinExistence type="predicted"/>
<dbReference type="CDD" id="cd01392">
    <property type="entry name" value="HTH_LacI"/>
    <property type="match status" value="1"/>
</dbReference>
<dbReference type="PANTHER" id="PTHR30146:SF153">
    <property type="entry name" value="LACTOSE OPERON REPRESSOR"/>
    <property type="match status" value="1"/>
</dbReference>
<dbReference type="PROSITE" id="PS50932">
    <property type="entry name" value="HTH_LACI_2"/>
    <property type="match status" value="1"/>
</dbReference>
<name>A0A345HI83_9ACTN</name>
<evidence type="ECO:0000313" key="5">
    <source>
        <dbReference type="EMBL" id="AXG76407.1"/>
    </source>
</evidence>
<dbReference type="InterPro" id="IPR010982">
    <property type="entry name" value="Lambda_DNA-bd_dom_sf"/>
</dbReference>
<keyword evidence="2" id="KW-0238">DNA-binding</keyword>
<organism evidence="5 6">
    <name type="scientific">Streptomyces paludis</name>
    <dbReference type="NCBI Taxonomy" id="2282738"/>
    <lineage>
        <taxon>Bacteria</taxon>
        <taxon>Bacillati</taxon>
        <taxon>Actinomycetota</taxon>
        <taxon>Actinomycetes</taxon>
        <taxon>Kitasatosporales</taxon>
        <taxon>Streptomycetaceae</taxon>
        <taxon>Streptomyces</taxon>
    </lineage>
</organism>
<dbReference type="InterPro" id="IPR028082">
    <property type="entry name" value="Peripla_BP_I"/>
</dbReference>
<keyword evidence="1" id="KW-0805">Transcription regulation</keyword>
<dbReference type="Gene3D" id="1.10.260.40">
    <property type="entry name" value="lambda repressor-like DNA-binding domains"/>
    <property type="match status" value="1"/>
</dbReference>
<reference evidence="6" key="1">
    <citation type="submission" date="2018-07" db="EMBL/GenBank/DDBJ databases">
        <authorList>
            <person name="Zhao J."/>
        </authorList>
    </citation>
    <scope>NUCLEOTIDE SEQUENCE [LARGE SCALE GENOMIC DNA]</scope>
    <source>
        <strain evidence="6">GSSD-12</strain>
    </source>
</reference>
<evidence type="ECO:0000313" key="6">
    <source>
        <dbReference type="Proteomes" id="UP000253868"/>
    </source>
</evidence>
<dbReference type="OrthoDB" id="3288692at2"/>
<dbReference type="KEGG" id="spad:DVK44_00485"/>
<accession>A0A345HI83</accession>
<evidence type="ECO:0000256" key="1">
    <source>
        <dbReference type="ARBA" id="ARBA00023015"/>
    </source>
</evidence>
<dbReference type="SMART" id="SM00354">
    <property type="entry name" value="HTH_LACI"/>
    <property type="match status" value="1"/>
</dbReference>